<dbReference type="STRING" id="1314781.A0A165E9G0"/>
<gene>
    <name evidence="1" type="ORF">EXIGLDRAFT_681062</name>
</gene>
<evidence type="ECO:0000313" key="1">
    <source>
        <dbReference type="EMBL" id="KZV86388.1"/>
    </source>
</evidence>
<sequence>MAAVTLLYDKRAPGARKYVQTRIAAAEQSREQVLLQLTKTNDEVIHADLAFRALADKQRELNRQLSMLDHELRRHRQILSPVSILPDDVMSYIFDSHVEQCAMDFVWRHSRDPTTHHAQLGACARFALAVASVCRSWRNIALATPSLWSKIRVVSPSHITDTKTRCFLRTVLARSKRAPLHLYLSSLNPDDIGSCGGFREIFSLLLDQASRWRVCIVDAIELGSSDNFLPLFFQMPTPLLEYFVCYYKAEFDADGNRGRETPTISMIADAFLQAAPRLRSLTLSTSFIPHVRFAQIPSVEELTLIGYPLDPAHWRSLACSFPSICRIVLDGGVCTEYTERITASQTSAVVFPKVTSLLIKDQSYMLARHWPHSSILSFPALRSLDLHDYDSDDGYHDMLVYLVKDSRLESLIVGCHEGIGEGPVLCRFLRHLPHLESLSLHKFPLCAEEFCSSVRKGWRELAMGRLPASPDLCDGRNVLGRRRGRPGVTPHLTHTSAAVLSLRVSAPC</sequence>
<protein>
    <submittedName>
        <fullName evidence="1">Uncharacterized protein</fullName>
    </submittedName>
</protein>
<dbReference type="SUPFAM" id="SSF52047">
    <property type="entry name" value="RNI-like"/>
    <property type="match status" value="1"/>
</dbReference>
<organism evidence="1 2">
    <name type="scientific">Exidia glandulosa HHB12029</name>
    <dbReference type="NCBI Taxonomy" id="1314781"/>
    <lineage>
        <taxon>Eukaryota</taxon>
        <taxon>Fungi</taxon>
        <taxon>Dikarya</taxon>
        <taxon>Basidiomycota</taxon>
        <taxon>Agaricomycotina</taxon>
        <taxon>Agaricomycetes</taxon>
        <taxon>Auriculariales</taxon>
        <taxon>Exidiaceae</taxon>
        <taxon>Exidia</taxon>
    </lineage>
</organism>
<dbReference type="InterPro" id="IPR032675">
    <property type="entry name" value="LRR_dom_sf"/>
</dbReference>
<dbReference type="Gene3D" id="1.20.1280.50">
    <property type="match status" value="1"/>
</dbReference>
<name>A0A165E9G0_EXIGL</name>
<dbReference type="OrthoDB" id="3181669at2759"/>
<dbReference type="Proteomes" id="UP000077266">
    <property type="component" value="Unassembled WGS sequence"/>
</dbReference>
<proteinExistence type="predicted"/>
<dbReference type="InParanoid" id="A0A165E9G0"/>
<accession>A0A165E9G0</accession>
<dbReference type="Gene3D" id="3.80.10.10">
    <property type="entry name" value="Ribonuclease Inhibitor"/>
    <property type="match status" value="1"/>
</dbReference>
<dbReference type="AlphaFoldDB" id="A0A165E9G0"/>
<evidence type="ECO:0000313" key="2">
    <source>
        <dbReference type="Proteomes" id="UP000077266"/>
    </source>
</evidence>
<keyword evidence="2" id="KW-1185">Reference proteome</keyword>
<dbReference type="EMBL" id="KV426157">
    <property type="protein sequence ID" value="KZV86388.1"/>
    <property type="molecule type" value="Genomic_DNA"/>
</dbReference>
<reference evidence="1 2" key="1">
    <citation type="journal article" date="2016" name="Mol. Biol. Evol.">
        <title>Comparative Genomics of Early-Diverging Mushroom-Forming Fungi Provides Insights into the Origins of Lignocellulose Decay Capabilities.</title>
        <authorList>
            <person name="Nagy L.G."/>
            <person name="Riley R."/>
            <person name="Tritt A."/>
            <person name="Adam C."/>
            <person name="Daum C."/>
            <person name="Floudas D."/>
            <person name="Sun H."/>
            <person name="Yadav J.S."/>
            <person name="Pangilinan J."/>
            <person name="Larsson K.H."/>
            <person name="Matsuura K."/>
            <person name="Barry K."/>
            <person name="Labutti K."/>
            <person name="Kuo R."/>
            <person name="Ohm R.A."/>
            <person name="Bhattacharya S.S."/>
            <person name="Shirouzu T."/>
            <person name="Yoshinaga Y."/>
            <person name="Martin F.M."/>
            <person name="Grigoriev I.V."/>
            <person name="Hibbett D.S."/>
        </authorList>
    </citation>
    <scope>NUCLEOTIDE SEQUENCE [LARGE SCALE GENOMIC DNA]</scope>
    <source>
        <strain evidence="1 2">HHB12029</strain>
    </source>
</reference>